<dbReference type="EMBL" id="JABFAD010319715">
    <property type="protein sequence ID" value="MBA0818675.1"/>
    <property type="molecule type" value="Genomic_DNA"/>
</dbReference>
<dbReference type="Proteomes" id="UP000593560">
    <property type="component" value="Unassembled WGS sequence"/>
</dbReference>
<evidence type="ECO:0000313" key="2">
    <source>
        <dbReference type="Proteomes" id="UP000593560"/>
    </source>
</evidence>
<gene>
    <name evidence="1" type="ORF">Gohar_019475</name>
</gene>
<comment type="caution">
    <text evidence="1">The sequence shown here is derived from an EMBL/GenBank/DDBJ whole genome shotgun (WGS) entry which is preliminary data.</text>
</comment>
<sequence>MSWKRFVDVKNNLFKTDKGFEWDDSTTIKVFQETKQRFSENYHGFSCKNKLPSNATDLYIDDIDWNLEINPKIFSKIKSISYDEEKEEKEVKKLDSFSISLEQIKATGWEYDEPTPSLLTIVGS</sequence>
<protein>
    <submittedName>
        <fullName evidence="1">Uncharacterized protein</fullName>
    </submittedName>
</protein>
<proteinExistence type="predicted"/>
<accession>A0A7J9IBZ8</accession>
<reference evidence="1 2" key="1">
    <citation type="journal article" date="2019" name="Genome Biol. Evol.">
        <title>Insights into the evolution of the New World diploid cottons (Gossypium, subgenus Houzingenia) based on genome sequencing.</title>
        <authorList>
            <person name="Grover C.E."/>
            <person name="Arick M.A. 2nd"/>
            <person name="Thrash A."/>
            <person name="Conover J.L."/>
            <person name="Sanders W.S."/>
            <person name="Peterson D.G."/>
            <person name="Frelichowski J.E."/>
            <person name="Scheffler J.A."/>
            <person name="Scheffler B.E."/>
            <person name="Wendel J.F."/>
        </authorList>
    </citation>
    <scope>NUCLEOTIDE SEQUENCE [LARGE SCALE GENOMIC DNA]</scope>
    <source>
        <strain evidence="1">0</strain>
        <tissue evidence="1">Leaf</tissue>
    </source>
</reference>
<dbReference type="AlphaFoldDB" id="A0A7J9IBZ8"/>
<evidence type="ECO:0000313" key="1">
    <source>
        <dbReference type="EMBL" id="MBA0818675.1"/>
    </source>
</evidence>
<dbReference type="OrthoDB" id="943542at2759"/>
<dbReference type="PANTHER" id="PTHR34567:SF7">
    <property type="entry name" value="PENTATRICOPEPTIDE REPEAT-CONTAINING-LIKE PROTEIN"/>
    <property type="match status" value="1"/>
</dbReference>
<dbReference type="PANTHER" id="PTHR34567">
    <property type="entry name" value="FK506-BINDING-LIKE PROTEIN"/>
    <property type="match status" value="1"/>
</dbReference>
<organism evidence="1 2">
    <name type="scientific">Gossypium harknessii</name>
    <dbReference type="NCBI Taxonomy" id="34285"/>
    <lineage>
        <taxon>Eukaryota</taxon>
        <taxon>Viridiplantae</taxon>
        <taxon>Streptophyta</taxon>
        <taxon>Embryophyta</taxon>
        <taxon>Tracheophyta</taxon>
        <taxon>Spermatophyta</taxon>
        <taxon>Magnoliopsida</taxon>
        <taxon>eudicotyledons</taxon>
        <taxon>Gunneridae</taxon>
        <taxon>Pentapetalae</taxon>
        <taxon>rosids</taxon>
        <taxon>malvids</taxon>
        <taxon>Malvales</taxon>
        <taxon>Malvaceae</taxon>
        <taxon>Malvoideae</taxon>
        <taxon>Gossypium</taxon>
    </lineage>
</organism>
<name>A0A7J9IBZ8_9ROSI</name>
<keyword evidence="2" id="KW-1185">Reference proteome</keyword>